<evidence type="ECO:0000313" key="1">
    <source>
        <dbReference type="EMBL" id="EYC09693.1"/>
    </source>
</evidence>
<reference evidence="2" key="1">
    <citation type="journal article" date="2015" name="Nat. Genet.">
        <title>The genome and transcriptome of the zoonotic hookworm Ancylostoma ceylanicum identify infection-specific gene families.</title>
        <authorList>
            <person name="Schwarz E.M."/>
            <person name="Hu Y."/>
            <person name="Antoshechkin I."/>
            <person name="Miller M.M."/>
            <person name="Sternberg P.W."/>
            <person name="Aroian R.V."/>
        </authorList>
    </citation>
    <scope>NUCLEOTIDE SEQUENCE</scope>
    <source>
        <strain evidence="2">HY135</strain>
    </source>
</reference>
<evidence type="ECO:0000313" key="2">
    <source>
        <dbReference type="Proteomes" id="UP000024635"/>
    </source>
</evidence>
<protein>
    <submittedName>
        <fullName evidence="1">Uncharacterized protein</fullName>
    </submittedName>
</protein>
<proteinExistence type="predicted"/>
<gene>
    <name evidence="1" type="primary">Acey_s0059.g3002</name>
    <name evidence="1" type="ORF">Y032_0059g3002</name>
</gene>
<dbReference type="EMBL" id="JARK01001395">
    <property type="protein sequence ID" value="EYC09693.1"/>
    <property type="molecule type" value="Genomic_DNA"/>
</dbReference>
<name>A0A016U507_9BILA</name>
<keyword evidence="2" id="KW-1185">Reference proteome</keyword>
<dbReference type="AlphaFoldDB" id="A0A016U507"/>
<organism evidence="1 2">
    <name type="scientific">Ancylostoma ceylanicum</name>
    <dbReference type="NCBI Taxonomy" id="53326"/>
    <lineage>
        <taxon>Eukaryota</taxon>
        <taxon>Metazoa</taxon>
        <taxon>Ecdysozoa</taxon>
        <taxon>Nematoda</taxon>
        <taxon>Chromadorea</taxon>
        <taxon>Rhabditida</taxon>
        <taxon>Rhabditina</taxon>
        <taxon>Rhabditomorpha</taxon>
        <taxon>Strongyloidea</taxon>
        <taxon>Ancylostomatidae</taxon>
        <taxon>Ancylostomatinae</taxon>
        <taxon>Ancylostoma</taxon>
    </lineage>
</organism>
<accession>A0A016U507</accession>
<sequence length="97" mass="10989">MQFRLQNGYCPAPCWFNNICPMKTTYLLLPCHPSTRPLRLDRKKTEADKLSEISGRGLPLKEAEGQRSGVESYVDVHGKRPELLEKSLQGQQRSSDG</sequence>
<comment type="caution">
    <text evidence="1">The sequence shown here is derived from an EMBL/GenBank/DDBJ whole genome shotgun (WGS) entry which is preliminary data.</text>
</comment>
<dbReference type="Proteomes" id="UP000024635">
    <property type="component" value="Unassembled WGS sequence"/>
</dbReference>